<name>A0A255RWY5_9FIRM</name>
<feature type="chain" id="PRO_5038223338" description="DUF1980 domain-containing protein" evidence="2">
    <location>
        <begin position="22"/>
        <end position="222"/>
    </location>
</feature>
<dbReference type="EMBL" id="QICS01000001">
    <property type="protein sequence ID" value="PXV95780.1"/>
    <property type="molecule type" value="Genomic_DNA"/>
</dbReference>
<reference evidence="4 7" key="2">
    <citation type="submission" date="2018-05" db="EMBL/GenBank/DDBJ databases">
        <title>Genomic Encyclopedia of Type Strains, Phase IV (KMG-IV): sequencing the most valuable type-strain genomes for metagenomic binning, comparative biology and taxonomic classification.</title>
        <authorList>
            <person name="Goeker M."/>
        </authorList>
    </citation>
    <scope>NUCLEOTIDE SEQUENCE [LARGE SCALE GENOMIC DNA]</scope>
    <source>
        <strain evidence="4 7">DSM 28816</strain>
    </source>
</reference>
<dbReference type="RefSeq" id="WP_094378121.1">
    <property type="nucleotide sequence ID" value="NZ_NOKA02000001.1"/>
</dbReference>
<dbReference type="Proteomes" id="UP000216411">
    <property type="component" value="Unassembled WGS sequence"/>
</dbReference>
<feature type="compositionally biased region" description="Polar residues" evidence="1">
    <location>
        <begin position="23"/>
        <end position="36"/>
    </location>
</feature>
<dbReference type="InterPro" id="IPR048447">
    <property type="entry name" value="DUF1980_C"/>
</dbReference>
<dbReference type="Proteomes" id="UP000247523">
    <property type="component" value="Unassembled WGS sequence"/>
</dbReference>
<keyword evidence="2" id="KW-0732">Signal</keyword>
<dbReference type="AlphaFoldDB" id="A0A255RWY5"/>
<dbReference type="OrthoDB" id="1778827at2"/>
<protein>
    <recommendedName>
        <fullName evidence="3">DUF1980 domain-containing protein</fullName>
    </recommendedName>
</protein>
<evidence type="ECO:0000313" key="7">
    <source>
        <dbReference type="Proteomes" id="UP000247523"/>
    </source>
</evidence>
<comment type="caution">
    <text evidence="4">The sequence shown here is derived from an EMBL/GenBank/DDBJ whole genome shotgun (WGS) entry which is preliminary data.</text>
</comment>
<feature type="region of interest" description="Disordered" evidence="1">
    <location>
        <begin position="23"/>
        <end position="89"/>
    </location>
</feature>
<dbReference type="EMBL" id="NOKA02000001">
    <property type="protein sequence ID" value="RDY33154.1"/>
    <property type="molecule type" value="Genomic_DNA"/>
</dbReference>
<reference evidence="5" key="3">
    <citation type="submission" date="2018-07" db="EMBL/GenBank/DDBJ databases">
        <authorList>
            <person name="Quirk P.G."/>
            <person name="Krulwich T.A."/>
        </authorList>
    </citation>
    <scope>NUCLEOTIDE SEQUENCE</scope>
    <source>
        <strain evidence="5">CCRI-19302</strain>
    </source>
</reference>
<gene>
    <name evidence="4" type="ORF">C8E03_101410</name>
    <name evidence="5" type="ORF">CG710_001110</name>
</gene>
<evidence type="ECO:0000256" key="1">
    <source>
        <dbReference type="SAM" id="MobiDB-lite"/>
    </source>
</evidence>
<evidence type="ECO:0000313" key="6">
    <source>
        <dbReference type="Proteomes" id="UP000216411"/>
    </source>
</evidence>
<evidence type="ECO:0000256" key="2">
    <source>
        <dbReference type="SAM" id="SignalP"/>
    </source>
</evidence>
<sequence>MKRFLRIGFIVVMIISMNACSRQDSATSNSKMTQAQSSEESVSDDSSDKSMAEVLQTFDQTETNGTNTQSQYNQIDTTQSNTPPHSSLNYNCDIEKDRETFDDKNIDIVVGDNYYSTQINDWYMNFDQYEGKTVEIEGYYIADYLPYLFVGRYGPTCPYCQGAYVCFEFYTKQDLTQLISGQDWIKVKGILRKDTDESGEFYYIEAISIEKMDEAGLDTITN</sequence>
<feature type="signal peptide" evidence="2">
    <location>
        <begin position="1"/>
        <end position="21"/>
    </location>
</feature>
<evidence type="ECO:0000313" key="4">
    <source>
        <dbReference type="EMBL" id="PXV95780.1"/>
    </source>
</evidence>
<feature type="compositionally biased region" description="Polar residues" evidence="1">
    <location>
        <begin position="57"/>
        <end position="89"/>
    </location>
</feature>
<organism evidence="4 7">
    <name type="scientific">Lachnotalea glycerini</name>
    <dbReference type="NCBI Taxonomy" id="1763509"/>
    <lineage>
        <taxon>Bacteria</taxon>
        <taxon>Bacillati</taxon>
        <taxon>Bacillota</taxon>
        <taxon>Clostridia</taxon>
        <taxon>Lachnospirales</taxon>
        <taxon>Lachnospiraceae</taxon>
        <taxon>Lachnotalea</taxon>
    </lineage>
</organism>
<evidence type="ECO:0000313" key="5">
    <source>
        <dbReference type="EMBL" id="RDY33154.1"/>
    </source>
</evidence>
<proteinExistence type="predicted"/>
<accession>A0A255RWY5</accession>
<keyword evidence="6" id="KW-1185">Reference proteome</keyword>
<dbReference type="Pfam" id="PF21537">
    <property type="entry name" value="DUF1980_C"/>
    <property type="match status" value="1"/>
</dbReference>
<evidence type="ECO:0000259" key="3">
    <source>
        <dbReference type="Pfam" id="PF21537"/>
    </source>
</evidence>
<reference evidence="5 6" key="1">
    <citation type="journal article" date="2017" name="Genome Announc.">
        <title>Draft Genome Sequence of a Sporulating and Motile Strain of Lachnotalea glycerini Isolated from Water in Quebec City, Canada.</title>
        <authorList>
            <person name="Maheux A.F."/>
            <person name="Boudreau D.K."/>
            <person name="Berube E."/>
            <person name="Boissinot M."/>
            <person name="Raymond F."/>
            <person name="Brodeur S."/>
            <person name="Corbeil J."/>
            <person name="Isabel S."/>
            <person name="Omar R.F."/>
            <person name="Bergeron M.G."/>
        </authorList>
    </citation>
    <scope>NUCLEOTIDE SEQUENCE [LARGE SCALE GENOMIC DNA]</scope>
    <source>
        <strain evidence="5 6">CCRI-19302</strain>
    </source>
</reference>
<feature type="domain" description="DUF1980" evidence="3">
    <location>
        <begin position="103"/>
        <end position="212"/>
    </location>
</feature>